<evidence type="ECO:0000313" key="2">
    <source>
        <dbReference type="EMBL" id="GIY71791.1"/>
    </source>
</evidence>
<sequence length="90" mass="9982">MSYLIESRTCKLVLAQCVTTTSGRILKPSDDMFMVIWSSSAVKPSAKGEPRRNAHHTGGAEIGGQRRIQLFGKEQRRADGLWSNLCVSCR</sequence>
<dbReference type="Proteomes" id="UP001054837">
    <property type="component" value="Unassembled WGS sequence"/>
</dbReference>
<accession>A0AAV4VPN1</accession>
<keyword evidence="3" id="KW-1185">Reference proteome</keyword>
<evidence type="ECO:0000313" key="3">
    <source>
        <dbReference type="Proteomes" id="UP001054837"/>
    </source>
</evidence>
<protein>
    <submittedName>
        <fullName evidence="2">Uncharacterized protein</fullName>
    </submittedName>
</protein>
<name>A0AAV4VPN1_9ARAC</name>
<dbReference type="EMBL" id="BPLQ01013387">
    <property type="protein sequence ID" value="GIY71791.1"/>
    <property type="molecule type" value="Genomic_DNA"/>
</dbReference>
<gene>
    <name evidence="2" type="ORF">CDAR_107281</name>
</gene>
<reference evidence="2 3" key="1">
    <citation type="submission" date="2021-06" db="EMBL/GenBank/DDBJ databases">
        <title>Caerostris darwini draft genome.</title>
        <authorList>
            <person name="Kono N."/>
            <person name="Arakawa K."/>
        </authorList>
    </citation>
    <scope>NUCLEOTIDE SEQUENCE [LARGE SCALE GENOMIC DNA]</scope>
</reference>
<organism evidence="2 3">
    <name type="scientific">Caerostris darwini</name>
    <dbReference type="NCBI Taxonomy" id="1538125"/>
    <lineage>
        <taxon>Eukaryota</taxon>
        <taxon>Metazoa</taxon>
        <taxon>Ecdysozoa</taxon>
        <taxon>Arthropoda</taxon>
        <taxon>Chelicerata</taxon>
        <taxon>Arachnida</taxon>
        <taxon>Araneae</taxon>
        <taxon>Araneomorphae</taxon>
        <taxon>Entelegynae</taxon>
        <taxon>Araneoidea</taxon>
        <taxon>Araneidae</taxon>
        <taxon>Caerostris</taxon>
    </lineage>
</organism>
<evidence type="ECO:0000256" key="1">
    <source>
        <dbReference type="SAM" id="MobiDB-lite"/>
    </source>
</evidence>
<dbReference type="AlphaFoldDB" id="A0AAV4VPN1"/>
<comment type="caution">
    <text evidence="2">The sequence shown here is derived from an EMBL/GenBank/DDBJ whole genome shotgun (WGS) entry which is preliminary data.</text>
</comment>
<proteinExistence type="predicted"/>
<feature type="region of interest" description="Disordered" evidence="1">
    <location>
        <begin position="44"/>
        <end position="64"/>
    </location>
</feature>